<dbReference type="SUPFAM" id="SSF46785">
    <property type="entry name" value="Winged helix' DNA-binding domain"/>
    <property type="match status" value="1"/>
</dbReference>
<gene>
    <name evidence="1" type="ORF">B5P24_09420</name>
</gene>
<keyword evidence="2" id="KW-1185">Reference proteome</keyword>
<dbReference type="AlphaFoldDB" id="A0A225CP74"/>
<accession>A0A225CP74</accession>
<dbReference type="Gene3D" id="1.10.10.10">
    <property type="entry name" value="Winged helix-like DNA-binding domain superfamily/Winged helix DNA-binding domain"/>
    <property type="match status" value="1"/>
</dbReference>
<dbReference type="RefSeq" id="WP_094128612.1">
    <property type="nucleotide sequence ID" value="NZ_CP040788.1"/>
</dbReference>
<dbReference type="InterPro" id="IPR036388">
    <property type="entry name" value="WH-like_DNA-bd_sf"/>
</dbReference>
<dbReference type="InterPro" id="IPR036390">
    <property type="entry name" value="WH_DNA-bd_sf"/>
</dbReference>
<dbReference type="Proteomes" id="UP000215316">
    <property type="component" value="Unassembled WGS sequence"/>
</dbReference>
<reference evidence="1" key="1">
    <citation type="submission" date="2017-08" db="EMBL/GenBank/DDBJ databases">
        <title>Genomes of multiple Clavibacter strains from different subspecies.</title>
        <authorList>
            <person name="Yuan X.-K."/>
            <person name="Li X.-S."/>
            <person name="Nie J."/>
            <person name="De Boer S.H."/>
        </authorList>
    </citation>
    <scope>NUCLEOTIDE SEQUENCE [LARGE SCALE GENOMIC DNA]</scope>
    <source>
        <strain evidence="1">ATCC 33566</strain>
    </source>
</reference>
<proteinExistence type="predicted"/>
<evidence type="ECO:0000313" key="1">
    <source>
        <dbReference type="EMBL" id="OQJ63194.1"/>
    </source>
</evidence>
<organism evidence="1 2">
    <name type="scientific">Clavibacter tessellarius</name>
    <dbReference type="NCBI Taxonomy" id="31965"/>
    <lineage>
        <taxon>Bacteria</taxon>
        <taxon>Bacillati</taxon>
        <taxon>Actinomycetota</taxon>
        <taxon>Actinomycetes</taxon>
        <taxon>Micrococcales</taxon>
        <taxon>Microbacteriaceae</taxon>
        <taxon>Clavibacter</taxon>
    </lineage>
</organism>
<comment type="caution">
    <text evidence="1">The sequence shown here is derived from an EMBL/GenBank/DDBJ whole genome shotgun (WGS) entry which is preliminary data.</text>
</comment>
<protein>
    <submittedName>
        <fullName evidence="1">MarR family transcriptional regulator</fullName>
    </submittedName>
</protein>
<dbReference type="OrthoDB" id="5124469at2"/>
<name>A0A225CP74_9MICO</name>
<evidence type="ECO:0000313" key="2">
    <source>
        <dbReference type="Proteomes" id="UP000215316"/>
    </source>
</evidence>
<sequence length="140" mass="15583">MTDDHTHRRLIVSMSAVFDRMDAATLDAWSGLTGLQIQLVRVVATDTRLDRTSLAYWTRTSRAALVPSLSGLLQRRILAEESDDDGSRLLVAPAGRRLLEDVLDARVAWIRDAASAARPPIDEDDVRRAIEFMERLSVPG</sequence>
<dbReference type="EMBL" id="MZMQ01000001">
    <property type="protein sequence ID" value="OQJ63194.1"/>
    <property type="molecule type" value="Genomic_DNA"/>
</dbReference>